<feature type="compositionally biased region" description="Polar residues" evidence="1">
    <location>
        <begin position="179"/>
        <end position="193"/>
    </location>
</feature>
<evidence type="ECO:0000313" key="2">
    <source>
        <dbReference type="EMBL" id="CAG8636377.1"/>
    </source>
</evidence>
<gene>
    <name evidence="2" type="ORF">PBRASI_LOCUS9531</name>
</gene>
<feature type="compositionally biased region" description="Basic and acidic residues" evidence="1">
    <location>
        <begin position="76"/>
        <end position="94"/>
    </location>
</feature>
<organism evidence="2 3">
    <name type="scientific">Paraglomus brasilianum</name>
    <dbReference type="NCBI Taxonomy" id="144538"/>
    <lineage>
        <taxon>Eukaryota</taxon>
        <taxon>Fungi</taxon>
        <taxon>Fungi incertae sedis</taxon>
        <taxon>Mucoromycota</taxon>
        <taxon>Glomeromycotina</taxon>
        <taxon>Glomeromycetes</taxon>
        <taxon>Paraglomerales</taxon>
        <taxon>Paraglomeraceae</taxon>
        <taxon>Paraglomus</taxon>
    </lineage>
</organism>
<feature type="compositionally biased region" description="Basic and acidic residues" evidence="1">
    <location>
        <begin position="1"/>
        <end position="19"/>
    </location>
</feature>
<evidence type="ECO:0000313" key="3">
    <source>
        <dbReference type="Proteomes" id="UP000789739"/>
    </source>
</evidence>
<reference evidence="2" key="1">
    <citation type="submission" date="2021-06" db="EMBL/GenBank/DDBJ databases">
        <authorList>
            <person name="Kallberg Y."/>
            <person name="Tangrot J."/>
            <person name="Rosling A."/>
        </authorList>
    </citation>
    <scope>NUCLEOTIDE SEQUENCE</scope>
    <source>
        <strain evidence="2">BR232B</strain>
    </source>
</reference>
<proteinExistence type="predicted"/>
<keyword evidence="3" id="KW-1185">Reference proteome</keyword>
<name>A0A9N9DFG0_9GLOM</name>
<dbReference type="AlphaFoldDB" id="A0A9N9DFG0"/>
<dbReference type="Proteomes" id="UP000789739">
    <property type="component" value="Unassembled WGS sequence"/>
</dbReference>
<dbReference type="EMBL" id="CAJVPI010002125">
    <property type="protein sequence ID" value="CAG8636377.1"/>
    <property type="molecule type" value="Genomic_DNA"/>
</dbReference>
<feature type="compositionally biased region" description="Polar residues" evidence="1">
    <location>
        <begin position="35"/>
        <end position="44"/>
    </location>
</feature>
<comment type="caution">
    <text evidence="2">The sequence shown here is derived from an EMBL/GenBank/DDBJ whole genome shotgun (WGS) entry which is preliminary data.</text>
</comment>
<protein>
    <submittedName>
        <fullName evidence="2">2141_t:CDS:1</fullName>
    </submittedName>
</protein>
<accession>A0A9N9DFG0</accession>
<feature type="compositionally biased region" description="Basic and acidic residues" evidence="1">
    <location>
        <begin position="113"/>
        <end position="123"/>
    </location>
</feature>
<sequence>MGENREGTFGERMFRDVKNRSVPNLESPSNEEDNVSINDQPSTPKSRREPRRALADKTNTRNKTAARTITGEAIDIDEKSIVENAKVDSNRDNHCVNNANEDNNKGKTKQQTRPKELQMEKELKRLKRSNHPDNESDIDSECSVSSDTEPTRTNQESNNTPKNHQPRASAHARTRHSPIANTSTPPSAPSQDATPRRVKRPSLPTESSSSSDDPIVVYSWNKESTLCSTETRGKLMERDR</sequence>
<feature type="compositionally biased region" description="Polar residues" evidence="1">
    <location>
        <begin position="142"/>
        <end position="163"/>
    </location>
</feature>
<evidence type="ECO:0000256" key="1">
    <source>
        <dbReference type="SAM" id="MobiDB-lite"/>
    </source>
</evidence>
<feature type="compositionally biased region" description="Basic and acidic residues" evidence="1">
    <location>
        <begin position="231"/>
        <end position="240"/>
    </location>
</feature>
<feature type="region of interest" description="Disordered" evidence="1">
    <location>
        <begin position="1"/>
        <end position="240"/>
    </location>
</feature>
<feature type="compositionally biased region" description="Polar residues" evidence="1">
    <location>
        <begin position="221"/>
        <end position="230"/>
    </location>
</feature>
<dbReference type="OrthoDB" id="10493162at2759"/>